<proteinExistence type="predicted"/>
<accession>A0ABU7PKV4</accession>
<feature type="compositionally biased region" description="Low complexity" evidence="1">
    <location>
        <begin position="81"/>
        <end position="91"/>
    </location>
</feature>
<gene>
    <name evidence="3" type="ORF">V2S66_30890</name>
</gene>
<protein>
    <submittedName>
        <fullName evidence="3">Helix-turn-helix transcriptional regulator</fullName>
    </submittedName>
</protein>
<dbReference type="Pfam" id="PF03551">
    <property type="entry name" value="PadR"/>
    <property type="match status" value="1"/>
</dbReference>
<dbReference type="PANTHER" id="PTHR33169:SF14">
    <property type="entry name" value="TRANSCRIPTIONAL REGULATOR RV3488"/>
    <property type="match status" value="1"/>
</dbReference>
<comment type="caution">
    <text evidence="3">The sequence shown here is derived from an EMBL/GenBank/DDBJ whole genome shotgun (WGS) entry which is preliminary data.</text>
</comment>
<organism evidence="3 4">
    <name type="scientific">Actinacidiphila polyblastidii</name>
    <dbReference type="NCBI Taxonomy" id="3110430"/>
    <lineage>
        <taxon>Bacteria</taxon>
        <taxon>Bacillati</taxon>
        <taxon>Actinomycetota</taxon>
        <taxon>Actinomycetes</taxon>
        <taxon>Kitasatosporales</taxon>
        <taxon>Streptomycetaceae</taxon>
        <taxon>Actinacidiphila</taxon>
    </lineage>
</organism>
<keyword evidence="4" id="KW-1185">Reference proteome</keyword>
<feature type="domain" description="Transcription regulator PadR N-terminal" evidence="2">
    <location>
        <begin position="37"/>
        <end position="85"/>
    </location>
</feature>
<evidence type="ECO:0000313" key="4">
    <source>
        <dbReference type="Proteomes" id="UP001344658"/>
    </source>
</evidence>
<dbReference type="RefSeq" id="WP_330800054.1">
    <property type="nucleotide sequence ID" value="NZ_JAZEWV010000044.1"/>
</dbReference>
<feature type="compositionally biased region" description="Basic and acidic residues" evidence="1">
    <location>
        <begin position="92"/>
        <end position="109"/>
    </location>
</feature>
<dbReference type="SUPFAM" id="SSF46785">
    <property type="entry name" value="Winged helix' DNA-binding domain"/>
    <property type="match status" value="1"/>
</dbReference>
<reference evidence="3 4" key="1">
    <citation type="submission" date="2023-12" db="EMBL/GenBank/DDBJ databases">
        <title>Streptomyces sp. V4-01.</title>
        <authorList>
            <person name="Somphong A."/>
            <person name="Phongsopitanun W."/>
        </authorList>
    </citation>
    <scope>NUCLEOTIDE SEQUENCE [LARGE SCALE GENOMIC DNA]</scope>
    <source>
        <strain evidence="3 4">V4-01</strain>
    </source>
</reference>
<dbReference type="PANTHER" id="PTHR33169">
    <property type="entry name" value="PADR-FAMILY TRANSCRIPTIONAL REGULATOR"/>
    <property type="match status" value="1"/>
</dbReference>
<dbReference type="InterPro" id="IPR036390">
    <property type="entry name" value="WH_DNA-bd_sf"/>
</dbReference>
<dbReference type="Proteomes" id="UP001344658">
    <property type="component" value="Unassembled WGS sequence"/>
</dbReference>
<sequence length="109" mass="12092">MPPTIRLSKPMIAVLQVLLTVTSDHPAWGLSICMDADLGSGTVYPVLDRLIERGWVTRRSETTPHPGRPARQYYELTGTGRAHAQAQAAPRARAERRSPFFARRPVEGT</sequence>
<name>A0ABU7PKV4_9ACTN</name>
<dbReference type="InterPro" id="IPR052509">
    <property type="entry name" value="Metal_resp_DNA-bind_regulator"/>
</dbReference>
<evidence type="ECO:0000259" key="2">
    <source>
        <dbReference type="Pfam" id="PF03551"/>
    </source>
</evidence>
<feature type="region of interest" description="Disordered" evidence="1">
    <location>
        <begin position="80"/>
        <end position="109"/>
    </location>
</feature>
<dbReference type="InterPro" id="IPR005149">
    <property type="entry name" value="Tscrpt_reg_PadR_N"/>
</dbReference>
<dbReference type="InterPro" id="IPR036388">
    <property type="entry name" value="WH-like_DNA-bd_sf"/>
</dbReference>
<dbReference type="EMBL" id="JAZEWV010000044">
    <property type="protein sequence ID" value="MEE4546356.1"/>
    <property type="molecule type" value="Genomic_DNA"/>
</dbReference>
<dbReference type="Gene3D" id="1.10.10.10">
    <property type="entry name" value="Winged helix-like DNA-binding domain superfamily/Winged helix DNA-binding domain"/>
    <property type="match status" value="1"/>
</dbReference>
<evidence type="ECO:0000256" key="1">
    <source>
        <dbReference type="SAM" id="MobiDB-lite"/>
    </source>
</evidence>
<evidence type="ECO:0000313" key="3">
    <source>
        <dbReference type="EMBL" id="MEE4546356.1"/>
    </source>
</evidence>